<dbReference type="RefSeq" id="WP_000780754.1">
    <property type="nucleotide sequence ID" value="NZ_CP009335.1"/>
</dbReference>
<protein>
    <submittedName>
        <fullName evidence="3">Uncharacterized protein</fullName>
    </submittedName>
</protein>
<dbReference type="EMBL" id="LDER01000166">
    <property type="protein sequence ID" value="RVU64096.1"/>
    <property type="molecule type" value="Genomic_DNA"/>
</dbReference>
<evidence type="ECO:0000313" key="6">
    <source>
        <dbReference type="Proteomes" id="UP000501107"/>
    </source>
</evidence>
<evidence type="ECO:0000313" key="1">
    <source>
        <dbReference type="EMBL" id="AJG77039.1"/>
    </source>
</evidence>
<reference evidence="2 6" key="3">
    <citation type="submission" date="2020-05" db="EMBL/GenBank/DDBJ databases">
        <title>FDA dAtabase for Regulatory Grade micrObial Sequences (FDA-ARGOS): Supporting development and validation of Infectious Disease Dx tests.</title>
        <authorList>
            <person name="Nelson B."/>
            <person name="Plummer A."/>
            <person name="Tallon L."/>
            <person name="Sadzewicz L."/>
            <person name="Zhao X."/>
            <person name="Vavikolanu K."/>
            <person name="Mehta A."/>
            <person name="Aluvathingal J."/>
            <person name="Nadendla S."/>
            <person name="Myers T."/>
            <person name="Yan Y."/>
            <person name="Sichtig H."/>
        </authorList>
    </citation>
    <scope>NUCLEOTIDE SEQUENCE [LARGE SCALE GENOMIC DNA]</scope>
    <source>
        <strain evidence="2 6">FDAARGOS_795</strain>
    </source>
</reference>
<organism evidence="3 5">
    <name type="scientific">Bacillus thuringiensis</name>
    <dbReference type="NCBI Taxonomy" id="1428"/>
    <lineage>
        <taxon>Bacteria</taxon>
        <taxon>Bacillati</taxon>
        <taxon>Bacillota</taxon>
        <taxon>Bacilli</taxon>
        <taxon>Bacillales</taxon>
        <taxon>Bacillaceae</taxon>
        <taxon>Bacillus</taxon>
        <taxon>Bacillus cereus group</taxon>
    </lineage>
</organism>
<dbReference type="EMBL" id="CP009335">
    <property type="protein sequence ID" value="AJG77039.1"/>
    <property type="molecule type" value="Genomic_DNA"/>
</dbReference>
<dbReference type="Proteomes" id="UP000501107">
    <property type="component" value="Chromosome"/>
</dbReference>
<accession>A0A0B5NGZ3</accession>
<evidence type="ECO:0000313" key="5">
    <source>
        <dbReference type="Proteomes" id="UP000286687"/>
    </source>
</evidence>
<dbReference type="EMBL" id="CP053980">
    <property type="protein sequence ID" value="QKH24135.1"/>
    <property type="molecule type" value="Genomic_DNA"/>
</dbReference>
<evidence type="ECO:0000313" key="4">
    <source>
        <dbReference type="Proteomes" id="UP000031876"/>
    </source>
</evidence>
<sequence length="95" mass="11684">MKLYFKDMEIGEIKDVFGDMPWMYGTIRLFENSKPFQKYFREMVDEDSIFDFESIDPEFLYEENWSIFDEDAQRYLGIDIPAIHMEDTTIAWRWR</sequence>
<dbReference type="Proteomes" id="UP000286687">
    <property type="component" value="Unassembled WGS sequence"/>
</dbReference>
<dbReference type="Proteomes" id="UP000031876">
    <property type="component" value="Chromosome"/>
</dbReference>
<dbReference type="AlphaFoldDB" id="A0A0B5NGZ3"/>
<name>A0A0B5NGZ3_BACTU</name>
<gene>
    <name evidence="1" type="ORF">BF38_243</name>
    <name evidence="3" type="ORF">BM74_10895</name>
    <name evidence="2" type="ORF">FOC89_08980</name>
</gene>
<dbReference type="KEGG" id="btw:BF38_243"/>
<reference evidence="3 5" key="2">
    <citation type="submission" date="2018-01" db="EMBL/GenBank/DDBJ databases">
        <title>Complete genome sequence of G25-42.</title>
        <authorList>
            <person name="Zheng Z."/>
            <person name="Sun M."/>
        </authorList>
    </citation>
    <scope>NUCLEOTIDE SEQUENCE [LARGE SCALE GENOMIC DNA]</scope>
    <source>
        <strain evidence="3 5">G25-42</strain>
    </source>
</reference>
<dbReference type="GeneID" id="75087643"/>
<evidence type="ECO:0000313" key="2">
    <source>
        <dbReference type="EMBL" id="QKH24135.1"/>
    </source>
</evidence>
<evidence type="ECO:0000313" key="3">
    <source>
        <dbReference type="EMBL" id="RVU64096.1"/>
    </source>
</evidence>
<reference evidence="1 4" key="1">
    <citation type="journal article" date="2015" name="Genome Announc.">
        <title>Complete genome sequences for 35 biothreat assay-relevant bacillus species.</title>
        <authorList>
            <person name="Johnson S.L."/>
            <person name="Daligault H.E."/>
            <person name="Davenport K.W."/>
            <person name="Jaissle J."/>
            <person name="Frey K.G."/>
            <person name="Ladner J.T."/>
            <person name="Broomall S.M."/>
            <person name="Bishop-Lilly K.A."/>
            <person name="Bruce D.C."/>
            <person name="Gibbons H.S."/>
            <person name="Coyne S.R."/>
            <person name="Lo C.C."/>
            <person name="Meincke L."/>
            <person name="Munk A.C."/>
            <person name="Koroleva G.I."/>
            <person name="Rosenzweig C.N."/>
            <person name="Palacios G.F."/>
            <person name="Redden C.L."/>
            <person name="Minogue T.D."/>
            <person name="Chain P.S."/>
        </authorList>
    </citation>
    <scope>NUCLEOTIDE SEQUENCE [LARGE SCALE GENOMIC DNA]</scope>
    <source>
        <strain evidence="1 4">HD1011</strain>
    </source>
</reference>
<proteinExistence type="predicted"/>